<protein>
    <recommendedName>
        <fullName evidence="10">B-related factor 1</fullName>
    </recommendedName>
</protein>
<dbReference type="InterPro" id="IPR000812">
    <property type="entry name" value="TFIIB"/>
</dbReference>
<dbReference type="PANTHER" id="PTHR11618:SF4">
    <property type="entry name" value="TRANSCRIPTION FACTOR IIIB 90 KDA SUBUNIT"/>
    <property type="match status" value="1"/>
</dbReference>
<proteinExistence type="inferred from homology"/>
<dbReference type="CDD" id="cd20554">
    <property type="entry name" value="CYCLIN_TFIIIB90_rpt2"/>
    <property type="match status" value="1"/>
</dbReference>
<evidence type="ECO:0000259" key="13">
    <source>
        <dbReference type="PROSITE" id="PS51134"/>
    </source>
</evidence>
<comment type="similarity">
    <text evidence="2">Belongs to the TFIIB family.</text>
</comment>
<feature type="domain" description="TFIIB-type" evidence="13">
    <location>
        <begin position="2"/>
        <end position="33"/>
    </location>
</feature>
<evidence type="ECO:0000256" key="3">
    <source>
        <dbReference type="ARBA" id="ARBA00022723"/>
    </source>
</evidence>
<dbReference type="Gene3D" id="1.10.472.10">
    <property type="entry name" value="Cyclin-like"/>
    <property type="match status" value="2"/>
</dbReference>
<dbReference type="GO" id="GO:0005634">
    <property type="term" value="C:nucleus"/>
    <property type="evidence" value="ECO:0007669"/>
    <property type="project" value="UniProtKB-SubCell"/>
</dbReference>
<evidence type="ECO:0000256" key="7">
    <source>
        <dbReference type="ARBA" id="ARBA00023159"/>
    </source>
</evidence>
<evidence type="ECO:0000313" key="14">
    <source>
        <dbReference type="EMBL" id="CAB3367276.1"/>
    </source>
</evidence>
<dbReference type="Pfam" id="PF08271">
    <property type="entry name" value="Zn_Ribbon_TF"/>
    <property type="match status" value="1"/>
</dbReference>
<dbReference type="SMART" id="SM00385">
    <property type="entry name" value="CYCLIN"/>
    <property type="match status" value="2"/>
</dbReference>
<dbReference type="InterPro" id="IPR013763">
    <property type="entry name" value="Cyclin-like_dom"/>
</dbReference>
<organism evidence="14 15">
    <name type="scientific">Cloeon dipterum</name>
    <dbReference type="NCBI Taxonomy" id="197152"/>
    <lineage>
        <taxon>Eukaryota</taxon>
        <taxon>Metazoa</taxon>
        <taxon>Ecdysozoa</taxon>
        <taxon>Arthropoda</taxon>
        <taxon>Hexapoda</taxon>
        <taxon>Insecta</taxon>
        <taxon>Pterygota</taxon>
        <taxon>Palaeoptera</taxon>
        <taxon>Ephemeroptera</taxon>
        <taxon>Pisciforma</taxon>
        <taxon>Baetidae</taxon>
        <taxon>Cloeon</taxon>
    </lineage>
</organism>
<dbReference type="AlphaFoldDB" id="A0A8S1CG22"/>
<evidence type="ECO:0000256" key="11">
    <source>
        <dbReference type="PROSITE-ProRule" id="PRU00469"/>
    </source>
</evidence>
<feature type="compositionally biased region" description="Basic and acidic residues" evidence="12">
    <location>
        <begin position="470"/>
        <end position="489"/>
    </location>
</feature>
<feature type="region of interest" description="Disordered" evidence="12">
    <location>
        <begin position="296"/>
        <end position="318"/>
    </location>
</feature>
<dbReference type="GO" id="GO:0000126">
    <property type="term" value="C:transcription factor TFIIIB complex"/>
    <property type="evidence" value="ECO:0007669"/>
    <property type="project" value="TreeGrafter"/>
</dbReference>
<gene>
    <name evidence="14" type="ORF">CLODIP_2_CD00312</name>
</gene>
<dbReference type="GO" id="GO:0017025">
    <property type="term" value="F:TBP-class protein binding"/>
    <property type="evidence" value="ECO:0007669"/>
    <property type="project" value="InterPro"/>
</dbReference>
<evidence type="ECO:0000256" key="9">
    <source>
        <dbReference type="ARBA" id="ARBA00023242"/>
    </source>
</evidence>
<dbReference type="Gene3D" id="2.20.25.10">
    <property type="match status" value="1"/>
</dbReference>
<comment type="subcellular location">
    <subcellularLocation>
        <location evidence="1">Nucleus</location>
    </subcellularLocation>
</comment>
<keyword evidence="7" id="KW-0010">Activator</keyword>
<evidence type="ECO:0000256" key="8">
    <source>
        <dbReference type="ARBA" id="ARBA00023163"/>
    </source>
</evidence>
<evidence type="ECO:0000313" key="15">
    <source>
        <dbReference type="Proteomes" id="UP000494165"/>
    </source>
</evidence>
<comment type="caution">
    <text evidence="14">The sequence shown here is derived from an EMBL/GenBank/DDBJ whole genome shotgun (WGS) entry which is preliminary data.</text>
</comment>
<dbReference type="Pfam" id="PF07741">
    <property type="entry name" value="BRF1"/>
    <property type="match status" value="1"/>
</dbReference>
<keyword evidence="9" id="KW-0539">Nucleus</keyword>
<dbReference type="PRINTS" id="PR00685">
    <property type="entry name" value="TIFACTORIIB"/>
</dbReference>
<feature type="compositionally biased region" description="Basic residues" evidence="12">
    <location>
        <begin position="490"/>
        <end position="501"/>
    </location>
</feature>
<evidence type="ECO:0000256" key="12">
    <source>
        <dbReference type="SAM" id="MobiDB-lite"/>
    </source>
</evidence>
<keyword evidence="15" id="KW-1185">Reference proteome</keyword>
<evidence type="ECO:0000256" key="1">
    <source>
        <dbReference type="ARBA" id="ARBA00004123"/>
    </source>
</evidence>
<feature type="compositionally biased region" description="Basic and acidic residues" evidence="12">
    <location>
        <begin position="298"/>
        <end position="318"/>
    </location>
</feature>
<feature type="region of interest" description="Disordered" evidence="12">
    <location>
        <begin position="470"/>
        <end position="509"/>
    </location>
</feature>
<dbReference type="InterPro" id="IPR013137">
    <property type="entry name" value="Znf_TFIIB"/>
</dbReference>
<dbReference type="Gene3D" id="1.20.5.650">
    <property type="entry name" value="Single helix bin"/>
    <property type="match status" value="1"/>
</dbReference>
<dbReference type="Pfam" id="PF00382">
    <property type="entry name" value="TFIIB"/>
    <property type="match status" value="2"/>
</dbReference>
<keyword evidence="4 11" id="KW-0863">Zinc-finger</keyword>
<dbReference type="GO" id="GO:0097550">
    <property type="term" value="C:transcription preinitiation complex"/>
    <property type="evidence" value="ECO:0007669"/>
    <property type="project" value="TreeGrafter"/>
</dbReference>
<dbReference type="GO" id="GO:0000995">
    <property type="term" value="F:RNA polymerase III general transcription initiation factor activity"/>
    <property type="evidence" value="ECO:0007669"/>
    <property type="project" value="TreeGrafter"/>
</dbReference>
<keyword evidence="6" id="KW-0805">Transcription regulation</keyword>
<dbReference type="EMBL" id="CADEPI010000030">
    <property type="protein sequence ID" value="CAB3367276.1"/>
    <property type="molecule type" value="Genomic_DNA"/>
</dbReference>
<dbReference type="InterPro" id="IPR036915">
    <property type="entry name" value="Cyclin-like_sf"/>
</dbReference>
<evidence type="ECO:0000256" key="10">
    <source>
        <dbReference type="ARBA" id="ARBA00031009"/>
    </source>
</evidence>
<dbReference type="InterPro" id="IPR011665">
    <property type="entry name" value="BRF1_TBP-bd_dom"/>
</dbReference>
<dbReference type="SUPFAM" id="SSF47954">
    <property type="entry name" value="Cyclin-like"/>
    <property type="match status" value="2"/>
</dbReference>
<dbReference type="OrthoDB" id="511529at2759"/>
<dbReference type="InterPro" id="IPR013150">
    <property type="entry name" value="TFIIB_cyclin"/>
</dbReference>
<accession>A0A8S1CG22</accession>
<dbReference type="GO" id="GO:0070897">
    <property type="term" value="P:transcription preinitiation complex assembly"/>
    <property type="evidence" value="ECO:0007669"/>
    <property type="project" value="InterPro"/>
</dbReference>
<dbReference type="PROSITE" id="PS51134">
    <property type="entry name" value="ZF_TFIIB"/>
    <property type="match status" value="1"/>
</dbReference>
<evidence type="ECO:0000256" key="4">
    <source>
        <dbReference type="ARBA" id="ARBA00022771"/>
    </source>
</evidence>
<evidence type="ECO:0000256" key="2">
    <source>
        <dbReference type="ARBA" id="ARBA00010857"/>
    </source>
</evidence>
<evidence type="ECO:0000256" key="6">
    <source>
        <dbReference type="ARBA" id="ARBA00023015"/>
    </source>
</evidence>
<evidence type="ECO:0000256" key="5">
    <source>
        <dbReference type="ARBA" id="ARBA00022833"/>
    </source>
</evidence>
<feature type="compositionally biased region" description="Basic and acidic residues" evidence="12">
    <location>
        <begin position="574"/>
        <end position="596"/>
    </location>
</feature>
<sequence length="672" mass="76373">MPQEICKECHKESLVTDTTKGQVVCINCGEVNEANIVVSEPTYEDNGHGGASMIGTFVGANSTGGGGGVGEGFRGYRHGINRNSKEITFERIRREMTDRGRQMKMEQHNIDKAFNTFKLAFNNRLTKGRKNDLVIAACLYMTCRSDGGNAQYLMIDFSEQFGLDIYELGRTFMHFTKSLNFALNSIDPCLYIIRFASRLQFDKKTTEVSNTAMRLVQRMKRDHLHVGRRPSGLCGAALLFAARHHGFNRKPADIVKIVKVHESTLRKRMIEFGETPSATMKFEDFMVVDLEAEQDPPSFKDARRRDRQRGFDELDGEKAVHEVSELRQQIEKLLSEKRGRGGSSTPDSARGKRKRTATETSFYDSDPEDSALQRIINESTFNTVAECMNNSDSPKSLPVKEDLMDGPTLEMMGLGVRPAEPQEPVAPKAPESGELEYDDLDDDELDFYILSKEERIIKYKQWMAENEDYVKAQEEKAAQEERDRLEGKPEKKKRKAPRKKNASAPCNTAGEAIEKMLKEKKLSQKINYDVLKQLRESAIASAVPGPEEKGQALAPSTLMPPPTSIGFNPRRIQPKIEPKVKQEPKKPVKEEEKLPRPEIAVSDKINEEDEEGEEGDYYEDEDEEEEEEEEEEKPKELKKKSVEEPKSMADMLKMQRENDGEAMDEDIEEDYY</sequence>
<dbReference type="PANTHER" id="PTHR11618">
    <property type="entry name" value="TRANSCRIPTION INITIATION FACTOR IIB-RELATED"/>
    <property type="match status" value="1"/>
</dbReference>
<feature type="region of interest" description="Disordered" evidence="12">
    <location>
        <begin position="333"/>
        <end position="367"/>
    </location>
</feature>
<keyword evidence="8" id="KW-0804">Transcription</keyword>
<name>A0A8S1CG22_9INSE</name>
<keyword evidence="5" id="KW-0862">Zinc</keyword>
<feature type="compositionally biased region" description="Acidic residues" evidence="12">
    <location>
        <begin position="606"/>
        <end position="631"/>
    </location>
</feature>
<feature type="region of interest" description="Disordered" evidence="12">
    <location>
        <begin position="541"/>
        <end position="672"/>
    </location>
</feature>
<dbReference type="GO" id="GO:0001006">
    <property type="term" value="F:RNA polymerase III type 3 promoter sequence-specific DNA binding"/>
    <property type="evidence" value="ECO:0007669"/>
    <property type="project" value="TreeGrafter"/>
</dbReference>
<dbReference type="SUPFAM" id="SSF57783">
    <property type="entry name" value="Zinc beta-ribbon"/>
    <property type="match status" value="1"/>
</dbReference>
<reference evidence="14 15" key="1">
    <citation type="submission" date="2020-04" db="EMBL/GenBank/DDBJ databases">
        <authorList>
            <person name="Alioto T."/>
            <person name="Alioto T."/>
            <person name="Gomez Garrido J."/>
        </authorList>
    </citation>
    <scope>NUCLEOTIDE SEQUENCE [LARGE SCALE GENOMIC DNA]</scope>
</reference>
<dbReference type="GO" id="GO:0008270">
    <property type="term" value="F:zinc ion binding"/>
    <property type="evidence" value="ECO:0007669"/>
    <property type="project" value="UniProtKB-KW"/>
</dbReference>
<dbReference type="FunFam" id="1.10.472.10:FF:000002">
    <property type="entry name" value="Transcription factor IIIB 90 kDa subunit"/>
    <property type="match status" value="1"/>
</dbReference>
<feature type="compositionally biased region" description="Acidic residues" evidence="12">
    <location>
        <begin position="660"/>
        <end position="672"/>
    </location>
</feature>
<feature type="compositionally biased region" description="Basic and acidic residues" evidence="12">
    <location>
        <begin position="632"/>
        <end position="659"/>
    </location>
</feature>
<dbReference type="Proteomes" id="UP000494165">
    <property type="component" value="Unassembled WGS sequence"/>
</dbReference>
<feature type="region of interest" description="Disordered" evidence="12">
    <location>
        <begin position="418"/>
        <end position="437"/>
    </location>
</feature>
<keyword evidence="3" id="KW-0479">Metal-binding</keyword>